<keyword evidence="3" id="KW-1185">Reference proteome</keyword>
<dbReference type="PROSITE" id="PS51257">
    <property type="entry name" value="PROKAR_LIPOPROTEIN"/>
    <property type="match status" value="1"/>
</dbReference>
<proteinExistence type="predicted"/>
<accession>A0AAV2KEG8</accession>
<dbReference type="AlphaFoldDB" id="A0AAV2KEG8"/>
<dbReference type="Proteomes" id="UP001497482">
    <property type="component" value="Chromosome 18"/>
</dbReference>
<evidence type="ECO:0000256" key="1">
    <source>
        <dbReference type="SAM" id="MobiDB-lite"/>
    </source>
</evidence>
<reference evidence="2 3" key="1">
    <citation type="submission" date="2024-04" db="EMBL/GenBank/DDBJ databases">
        <authorList>
            <person name="Waldvogel A.-M."/>
            <person name="Schoenle A."/>
        </authorList>
    </citation>
    <scope>NUCLEOTIDE SEQUENCE [LARGE SCALE GENOMIC DNA]</scope>
</reference>
<evidence type="ECO:0000313" key="3">
    <source>
        <dbReference type="Proteomes" id="UP001497482"/>
    </source>
</evidence>
<name>A0AAV2KEG8_KNICA</name>
<protein>
    <submittedName>
        <fullName evidence="2">Uncharacterized protein</fullName>
    </submittedName>
</protein>
<feature type="compositionally biased region" description="Basic and acidic residues" evidence="1">
    <location>
        <begin position="53"/>
        <end position="66"/>
    </location>
</feature>
<sequence>MVLALLRRPPVPWVPPHLCDQWGVSSFITSVQGCDPQPAQSCSSKVLPQEPGRTPEVHERPTGTHLSDHQVKLVASDHFNLVEAIHNVLNMKRLM</sequence>
<organism evidence="2 3">
    <name type="scientific">Knipowitschia caucasica</name>
    <name type="common">Caucasian dwarf goby</name>
    <name type="synonym">Pomatoschistus caucasicus</name>
    <dbReference type="NCBI Taxonomy" id="637954"/>
    <lineage>
        <taxon>Eukaryota</taxon>
        <taxon>Metazoa</taxon>
        <taxon>Chordata</taxon>
        <taxon>Craniata</taxon>
        <taxon>Vertebrata</taxon>
        <taxon>Euteleostomi</taxon>
        <taxon>Actinopterygii</taxon>
        <taxon>Neopterygii</taxon>
        <taxon>Teleostei</taxon>
        <taxon>Neoteleostei</taxon>
        <taxon>Acanthomorphata</taxon>
        <taxon>Gobiaria</taxon>
        <taxon>Gobiiformes</taxon>
        <taxon>Gobioidei</taxon>
        <taxon>Gobiidae</taxon>
        <taxon>Gobiinae</taxon>
        <taxon>Knipowitschia</taxon>
    </lineage>
</organism>
<feature type="region of interest" description="Disordered" evidence="1">
    <location>
        <begin position="39"/>
        <end position="66"/>
    </location>
</feature>
<gene>
    <name evidence="2" type="ORF">KC01_LOCUS18147</name>
</gene>
<dbReference type="EMBL" id="OZ035840">
    <property type="protein sequence ID" value="CAL1588335.1"/>
    <property type="molecule type" value="Genomic_DNA"/>
</dbReference>
<evidence type="ECO:0000313" key="2">
    <source>
        <dbReference type="EMBL" id="CAL1588335.1"/>
    </source>
</evidence>